<feature type="region of interest" description="Disordered" evidence="11">
    <location>
        <begin position="164"/>
        <end position="285"/>
    </location>
</feature>
<reference evidence="13 14" key="1">
    <citation type="journal article" date="2015" name="Genome Biol. Evol.">
        <title>Comparative Genomics of a Bacterivorous Green Alga Reveals Evolutionary Causalities and Consequences of Phago-Mixotrophic Mode of Nutrition.</title>
        <authorList>
            <person name="Burns J.A."/>
            <person name="Paasch A."/>
            <person name="Narechania A."/>
            <person name="Kim E."/>
        </authorList>
    </citation>
    <scope>NUCLEOTIDE SEQUENCE [LARGE SCALE GENOMIC DNA]</scope>
    <source>
        <strain evidence="13 14">PLY_AMNH</strain>
    </source>
</reference>
<name>A0AAE0BFS3_9CHLO</name>
<dbReference type="EMBL" id="LGRX02035377">
    <property type="protein sequence ID" value="KAK3235070.1"/>
    <property type="molecule type" value="Genomic_DNA"/>
</dbReference>
<dbReference type="AlphaFoldDB" id="A0AAE0BFS3"/>
<keyword evidence="8" id="KW-0333">Golgi apparatus</keyword>
<proteinExistence type="inferred from homology"/>
<comment type="subcellular location">
    <subcellularLocation>
        <location evidence="1">Golgi apparatus membrane</location>
        <topology evidence="1">Single-pass type II membrane protein</topology>
    </subcellularLocation>
</comment>
<keyword evidence="4" id="KW-0808">Transferase</keyword>
<feature type="non-terminal residue" evidence="13">
    <location>
        <position position="568"/>
    </location>
</feature>
<keyword evidence="14" id="KW-1185">Reference proteome</keyword>
<evidence type="ECO:0000256" key="2">
    <source>
        <dbReference type="ARBA" id="ARBA00006003"/>
    </source>
</evidence>
<evidence type="ECO:0000313" key="13">
    <source>
        <dbReference type="EMBL" id="KAK3235070.1"/>
    </source>
</evidence>
<evidence type="ECO:0000256" key="12">
    <source>
        <dbReference type="SAM" id="Phobius"/>
    </source>
</evidence>
<feature type="region of interest" description="Disordered" evidence="11">
    <location>
        <begin position="313"/>
        <end position="332"/>
    </location>
</feature>
<keyword evidence="5 12" id="KW-0812">Transmembrane</keyword>
<dbReference type="GO" id="GO:0000139">
    <property type="term" value="C:Golgi membrane"/>
    <property type="evidence" value="ECO:0007669"/>
    <property type="project" value="UniProtKB-SubCell"/>
</dbReference>
<evidence type="ECO:0000256" key="7">
    <source>
        <dbReference type="ARBA" id="ARBA00022989"/>
    </source>
</evidence>
<evidence type="ECO:0000256" key="10">
    <source>
        <dbReference type="ARBA" id="ARBA00023180"/>
    </source>
</evidence>
<keyword evidence="6" id="KW-0735">Signal-anchor</keyword>
<sequence>MATRGRSCSSFVWFVISWFFVLSLIIAFTAFWGFRIGKKSENERLAEAREQTIKEQVKSAVENQINGQKKQLEFSLAELASAKKTFELFKRATFTAPPPSHYAGADTLASGSAFLADNIDYAALAGDTRRLSSLKHSGIPPCGGANISYLPFVTTISPRSSLVKDMPSALPSEQVDSMPPVEPPAAPPAEPPVEPPSGPPAEPDVVKTPGKSPGRSSGKSYAKKTVEKVPAQEKSSGRTPDRTSGKAVEKGPALEKPSGRTNEKVTGKSISRRSLLTARQRARRSESDKYKEIAALKEGEWFTMTRGTCGNTLTSRAKAPPHNPVLEDPDNVRGLKTPAKGSPEALLLACLNNIIMCRREAVEAAKMQRAVRLMHVAKANIAFSSSKGNIILTKMKKKTCALVGDPGLLRATRLPYGQFIDRHEVVLRIGSLHRKGLSPTVLGTKTTHMLLNREASIPVCCPEPTGNSTNMERSEHADPPVTYIVHNPAHQNKIVQRCRSSALAETQDEIVVLSVMNMKRIVAIMKDLRKDITRLGLAVGDFRMLSETALGVLMLLPMCETISLYGVP</sequence>
<accession>A0AAE0BFS3</accession>
<evidence type="ECO:0000256" key="1">
    <source>
        <dbReference type="ARBA" id="ARBA00004323"/>
    </source>
</evidence>
<keyword evidence="7 12" id="KW-1133">Transmembrane helix</keyword>
<dbReference type="Gene3D" id="3.90.1480.20">
    <property type="entry name" value="Glycosyl transferase family 29"/>
    <property type="match status" value="1"/>
</dbReference>
<gene>
    <name evidence="13" type="ORF">CYMTET_54712</name>
</gene>
<evidence type="ECO:0000256" key="4">
    <source>
        <dbReference type="ARBA" id="ARBA00022679"/>
    </source>
</evidence>
<comment type="caution">
    <text evidence="13">The sequence shown here is derived from an EMBL/GenBank/DDBJ whole genome shotgun (WGS) entry which is preliminary data.</text>
</comment>
<keyword evidence="10" id="KW-0325">Glycoprotein</keyword>
<dbReference type="Proteomes" id="UP001190700">
    <property type="component" value="Unassembled WGS sequence"/>
</dbReference>
<dbReference type="GO" id="GO:0008373">
    <property type="term" value="F:sialyltransferase activity"/>
    <property type="evidence" value="ECO:0007669"/>
    <property type="project" value="InterPro"/>
</dbReference>
<feature type="compositionally biased region" description="Pro residues" evidence="11">
    <location>
        <begin position="180"/>
        <end position="202"/>
    </location>
</feature>
<comment type="similarity">
    <text evidence="2">Belongs to the glycosyltransferase 29 family.</text>
</comment>
<dbReference type="InterPro" id="IPR001675">
    <property type="entry name" value="Glyco_trans_29"/>
</dbReference>
<dbReference type="InterPro" id="IPR038578">
    <property type="entry name" value="GT29-like_sf"/>
</dbReference>
<keyword evidence="9 12" id="KW-0472">Membrane</keyword>
<evidence type="ECO:0000256" key="3">
    <source>
        <dbReference type="ARBA" id="ARBA00022676"/>
    </source>
</evidence>
<dbReference type="Pfam" id="PF00777">
    <property type="entry name" value="Glyco_transf_29"/>
    <property type="match status" value="1"/>
</dbReference>
<feature type="compositionally biased region" description="Basic and acidic residues" evidence="11">
    <location>
        <begin position="224"/>
        <end position="266"/>
    </location>
</feature>
<evidence type="ECO:0000256" key="9">
    <source>
        <dbReference type="ARBA" id="ARBA00023136"/>
    </source>
</evidence>
<evidence type="ECO:0000256" key="5">
    <source>
        <dbReference type="ARBA" id="ARBA00022692"/>
    </source>
</evidence>
<protein>
    <submittedName>
        <fullName evidence="13">Uncharacterized protein</fullName>
    </submittedName>
</protein>
<evidence type="ECO:0000313" key="14">
    <source>
        <dbReference type="Proteomes" id="UP001190700"/>
    </source>
</evidence>
<evidence type="ECO:0000256" key="8">
    <source>
        <dbReference type="ARBA" id="ARBA00023034"/>
    </source>
</evidence>
<organism evidence="13 14">
    <name type="scientific">Cymbomonas tetramitiformis</name>
    <dbReference type="NCBI Taxonomy" id="36881"/>
    <lineage>
        <taxon>Eukaryota</taxon>
        <taxon>Viridiplantae</taxon>
        <taxon>Chlorophyta</taxon>
        <taxon>Pyramimonadophyceae</taxon>
        <taxon>Pyramimonadales</taxon>
        <taxon>Pyramimonadaceae</taxon>
        <taxon>Cymbomonas</taxon>
    </lineage>
</organism>
<keyword evidence="3" id="KW-0328">Glycosyltransferase</keyword>
<feature type="compositionally biased region" description="Low complexity" evidence="11">
    <location>
        <begin position="209"/>
        <end position="220"/>
    </location>
</feature>
<evidence type="ECO:0000256" key="6">
    <source>
        <dbReference type="ARBA" id="ARBA00022968"/>
    </source>
</evidence>
<evidence type="ECO:0000256" key="11">
    <source>
        <dbReference type="SAM" id="MobiDB-lite"/>
    </source>
</evidence>
<feature type="transmembrane region" description="Helical" evidence="12">
    <location>
        <begin position="12"/>
        <end position="34"/>
    </location>
</feature>